<dbReference type="PANTHER" id="PTHR15243">
    <property type="entry name" value="SERINE/THREONINE-PROTEIN KINASE 19"/>
    <property type="match status" value="1"/>
</dbReference>
<dbReference type="GO" id="GO:0046579">
    <property type="term" value="P:positive regulation of Ras protein signal transduction"/>
    <property type="evidence" value="ECO:0007669"/>
    <property type="project" value="TreeGrafter"/>
</dbReference>
<sequence length="473" mass="54380">MSGNNRNNNKRKSKETIATAAETISTTSNNDNDENSDILNLESPLKKINIVSPQKDSNNTSIDNQYDDGDDQLQAPIDMDRLEEPKDIDSDNEPKDIDDSETKSNNSKKKENTYERFRQLAQDDDFLNELNNASNLNNNNNIRNSHNSNNLNSRFEQTISNSSNDNNNQDNNDNHENNNNSNNNQDNNDNEDDFSFPHMTSDDYLYDEISNLKKEWDNKNYGKTPPIILQTVLYATIKDKSDIERNLSILKKKGTIKIFQVLTSLNDYCILLTQDYIKCIESMMINKKDYDPNQSTMKKILNSPNVKTENLPNSVTKSSEPIKSAVDVQLMTKNSVLELFIKNVIPQFQDVFITKQRLQQVLAIKDQHQLENIINVLFNCELLILKEENRYQFRIPGSGGFLSNIMKGRKEIISMINRLQYKEILLKDLLKKKLKYSNITIKTHIKDLSGSGKIKFTPTTQGELIRCVNTEEL</sequence>
<evidence type="ECO:0000256" key="1">
    <source>
        <dbReference type="ARBA" id="ARBA00093458"/>
    </source>
</evidence>
<feature type="compositionally biased region" description="Low complexity" evidence="2">
    <location>
        <begin position="16"/>
        <end position="30"/>
    </location>
</feature>
<evidence type="ECO:0000313" key="4">
    <source>
        <dbReference type="Proteomes" id="UP000695562"/>
    </source>
</evidence>
<keyword evidence="4" id="KW-1185">Reference proteome</keyword>
<gene>
    <name evidence="3" type="ORF">CYY_004935</name>
</gene>
<comment type="caution">
    <text evidence="3">The sequence shown here is derived from an EMBL/GenBank/DDBJ whole genome shotgun (WGS) entry which is preliminary data.</text>
</comment>
<feature type="compositionally biased region" description="Low complexity" evidence="2">
    <location>
        <begin position="160"/>
        <end position="187"/>
    </location>
</feature>
<feature type="compositionally biased region" description="Basic and acidic residues" evidence="2">
    <location>
        <begin position="78"/>
        <end position="113"/>
    </location>
</feature>
<dbReference type="InterPro" id="IPR018865">
    <property type="entry name" value="STK19-like"/>
</dbReference>
<accession>A0A8J4Q4H2</accession>
<feature type="region of interest" description="Disordered" evidence="2">
    <location>
        <begin position="130"/>
        <end position="197"/>
    </location>
</feature>
<comment type="similarity">
    <text evidence="1">Belongs to the STK19 family.</text>
</comment>
<dbReference type="PANTHER" id="PTHR15243:SF0">
    <property type="entry name" value="SERINE_THREONINE-PROTEIN KINASE 19"/>
    <property type="match status" value="1"/>
</dbReference>
<reference evidence="3" key="1">
    <citation type="submission" date="2020-01" db="EMBL/GenBank/DDBJ databases">
        <title>Development of genomics and gene disruption for Polysphondylium violaceum indicates a role for the polyketide synthase stlB in stalk morphogenesis.</title>
        <authorList>
            <person name="Narita B."/>
            <person name="Kawabe Y."/>
            <person name="Kin K."/>
            <person name="Saito T."/>
            <person name="Gibbs R."/>
            <person name="Kuspa A."/>
            <person name="Muzny D."/>
            <person name="Queller D."/>
            <person name="Richards S."/>
            <person name="Strassman J."/>
            <person name="Sucgang R."/>
            <person name="Worley K."/>
            <person name="Schaap P."/>
        </authorList>
    </citation>
    <scope>NUCLEOTIDE SEQUENCE</scope>
    <source>
        <strain evidence="3">QSvi11</strain>
    </source>
</reference>
<dbReference type="OrthoDB" id="10261701at2759"/>
<feature type="compositionally biased region" description="Polar residues" evidence="2">
    <location>
        <begin position="51"/>
        <end position="64"/>
    </location>
</feature>
<evidence type="ECO:0000256" key="2">
    <source>
        <dbReference type="SAM" id="MobiDB-lite"/>
    </source>
</evidence>
<dbReference type="AlphaFoldDB" id="A0A8J4Q4H2"/>
<name>A0A8J4Q4H2_9MYCE</name>
<proteinExistence type="inferred from homology"/>
<feature type="compositionally biased region" description="Low complexity" evidence="2">
    <location>
        <begin position="130"/>
        <end position="153"/>
    </location>
</feature>
<dbReference type="EMBL" id="AJWJ01000184">
    <property type="protein sequence ID" value="KAF2073766.1"/>
    <property type="molecule type" value="Genomic_DNA"/>
</dbReference>
<dbReference type="Proteomes" id="UP000695562">
    <property type="component" value="Unassembled WGS sequence"/>
</dbReference>
<evidence type="ECO:0000313" key="3">
    <source>
        <dbReference type="EMBL" id="KAF2073766.1"/>
    </source>
</evidence>
<protein>
    <submittedName>
        <fullName evidence="3">Uncharacterized protein</fullName>
    </submittedName>
</protein>
<organism evidence="3 4">
    <name type="scientific">Polysphondylium violaceum</name>
    <dbReference type="NCBI Taxonomy" id="133409"/>
    <lineage>
        <taxon>Eukaryota</taxon>
        <taxon>Amoebozoa</taxon>
        <taxon>Evosea</taxon>
        <taxon>Eumycetozoa</taxon>
        <taxon>Dictyostelia</taxon>
        <taxon>Dictyosteliales</taxon>
        <taxon>Dictyosteliaceae</taxon>
        <taxon>Polysphondylium</taxon>
    </lineage>
</organism>
<feature type="region of interest" description="Disordered" evidence="2">
    <location>
        <begin position="1"/>
        <end position="113"/>
    </location>
</feature>
<dbReference type="Pfam" id="PF10494">
    <property type="entry name" value="Stk19"/>
    <property type="match status" value="1"/>
</dbReference>